<dbReference type="InterPro" id="IPR057087">
    <property type="entry name" value="Gp12-like"/>
</dbReference>
<comment type="caution">
    <text evidence="2">The sequence shown here is derived from an EMBL/GenBank/DDBJ whole genome shotgun (WGS) entry which is preliminary data.</text>
</comment>
<gene>
    <name evidence="2" type="ORF">JK167_12090</name>
</gene>
<reference evidence="2" key="2">
    <citation type="submission" date="2022-09" db="EMBL/GenBank/DDBJ databases">
        <title>Genome-inferred correspondence between phylogeny and metabolic traits in the wild Drosophila gut microbiome.</title>
        <authorList>
            <person name="Bueno E."/>
            <person name="Blow F."/>
            <person name="Douglas A.E."/>
        </authorList>
    </citation>
    <scope>NUCLEOTIDE SEQUENCE</scope>
    <source>
        <strain evidence="2">Dm-2019-70</strain>
    </source>
</reference>
<protein>
    <recommendedName>
        <fullName evidence="1">Phage neck terminator protein gp12-like domain-containing protein</fullName>
    </recommendedName>
</protein>
<evidence type="ECO:0000313" key="3">
    <source>
        <dbReference type="Proteomes" id="UP000676478"/>
    </source>
</evidence>
<evidence type="ECO:0000313" key="2">
    <source>
        <dbReference type="EMBL" id="MBS1011562.1"/>
    </source>
</evidence>
<sequence length="161" mass="18445">MSEFNLYDAVSAALVKQIKTYMPQVTVRPESVKHFTPAYPYVTYKIYDDYDRVLFNTVNEEIFDIHVQFKAVSNDEGEAKTLGHELRKLFFLQQPAYELFQQHIVAKDCNTIPSTDTFLDVDWQFMSGADYTFGVQDNFTDETQTGSIASVDPQINTKGAE</sequence>
<dbReference type="AlphaFoldDB" id="A0A1W6NKV1"/>
<accession>A0A1W6NKV1</accession>
<organism evidence="2 3">
    <name type="scientific">Levilactobacillus brevis</name>
    <name type="common">Lactobacillus brevis</name>
    <dbReference type="NCBI Taxonomy" id="1580"/>
    <lineage>
        <taxon>Bacteria</taxon>
        <taxon>Bacillati</taxon>
        <taxon>Bacillota</taxon>
        <taxon>Bacilli</taxon>
        <taxon>Lactobacillales</taxon>
        <taxon>Lactobacillaceae</taxon>
        <taxon>Levilactobacillus</taxon>
    </lineage>
</organism>
<dbReference type="RefSeq" id="WP_085769720.1">
    <property type="nucleotide sequence ID" value="NZ_CAKMBG010000010.1"/>
</dbReference>
<feature type="domain" description="Phage neck terminator protein gp12-like" evidence="1">
    <location>
        <begin position="13"/>
        <end position="156"/>
    </location>
</feature>
<proteinExistence type="predicted"/>
<dbReference type="Pfam" id="PF23961">
    <property type="entry name" value="Phage_tail_terminator_9"/>
    <property type="match status" value="1"/>
</dbReference>
<name>A0A1W6NKV1_LEVBR</name>
<evidence type="ECO:0000259" key="1">
    <source>
        <dbReference type="Pfam" id="PF23961"/>
    </source>
</evidence>
<dbReference type="Proteomes" id="UP000676478">
    <property type="component" value="Unassembled WGS sequence"/>
</dbReference>
<dbReference type="NCBIfam" id="NF047498">
    <property type="entry name" value="LIC_12616_fam"/>
    <property type="match status" value="1"/>
</dbReference>
<reference evidence="2" key="1">
    <citation type="submission" date="2020-12" db="EMBL/GenBank/DDBJ databases">
        <authorList>
            <person name="Mcmullen J.G."/>
        </authorList>
    </citation>
    <scope>NUCLEOTIDE SEQUENCE</scope>
    <source>
        <strain evidence="2">Dm-2019-70</strain>
    </source>
</reference>
<dbReference type="EMBL" id="JAERKF010000018">
    <property type="protein sequence ID" value="MBS1011562.1"/>
    <property type="molecule type" value="Genomic_DNA"/>
</dbReference>